<accession>A0A386WCZ1</accession>
<dbReference type="EMBL" id="CP024087">
    <property type="protein sequence ID" value="AYF26157.1"/>
    <property type="molecule type" value="Genomic_DNA"/>
</dbReference>
<sequence>MAYDATTLPDVSGLTVGIIGGTGDQGRGLAYRFARAGQTVLIGSRTAERATQGAAEIAALPHVPGGAVVSGGDNEDVARRSDVVIVAVPWDGHAATVAALAGPLAGKIVVDCVNPLGFDKQGPYALDVAEGSAVQQAAALLPESRVCAAFNHVSAPLLADPEIDRIDLDVLICTEDRELVGVVGALAARIPGMRGIYAGRLRNAHQIEAFTANLIAINKRYKAHAGIRVTDL</sequence>
<dbReference type="GO" id="GO:0015677">
    <property type="term" value="P:copper ion import"/>
    <property type="evidence" value="ECO:0007669"/>
    <property type="project" value="TreeGrafter"/>
</dbReference>
<dbReference type="KEGG" id="mtua:CSH63_01500"/>
<dbReference type="InterPro" id="IPR010185">
    <property type="entry name" value="NpdG"/>
</dbReference>
<dbReference type="Pfam" id="PF03807">
    <property type="entry name" value="F420_oxidored"/>
    <property type="match status" value="1"/>
</dbReference>
<dbReference type="GO" id="GO:0005886">
    <property type="term" value="C:plasma membrane"/>
    <property type="evidence" value="ECO:0007669"/>
    <property type="project" value="TreeGrafter"/>
</dbReference>
<reference evidence="3 4" key="1">
    <citation type="submission" date="2017-10" db="EMBL/GenBank/DDBJ databases">
        <title>Integration of genomic and chemical information greatly accelerates assignment of the full stereostructure of myelolactone, a potent inhibitor of myeloma from a marine-derived Micromonospora.</title>
        <authorList>
            <person name="Kim M.C."/>
            <person name="Machado H."/>
            <person name="Jensen P.R."/>
            <person name="Fenical W."/>
        </authorList>
    </citation>
    <scope>NUCLEOTIDE SEQUENCE [LARGE SCALE GENOMIC DNA]</scope>
    <source>
        <strain evidence="3 4">CNY-010</strain>
    </source>
</reference>
<dbReference type="RefSeq" id="WP_120568704.1">
    <property type="nucleotide sequence ID" value="NZ_CP024087.1"/>
</dbReference>
<dbReference type="GO" id="GO:0008823">
    <property type="term" value="F:cupric reductase (NADH) activity"/>
    <property type="evidence" value="ECO:0007669"/>
    <property type="project" value="TreeGrafter"/>
</dbReference>
<dbReference type="InterPro" id="IPR028939">
    <property type="entry name" value="P5C_Rdtase_cat_N"/>
</dbReference>
<dbReference type="SUPFAM" id="SSF51735">
    <property type="entry name" value="NAD(P)-binding Rossmann-fold domains"/>
    <property type="match status" value="1"/>
</dbReference>
<proteinExistence type="predicted"/>
<dbReference type="GO" id="GO:0006740">
    <property type="term" value="P:NADPH regeneration"/>
    <property type="evidence" value="ECO:0007669"/>
    <property type="project" value="InterPro"/>
</dbReference>
<dbReference type="InterPro" id="IPR036291">
    <property type="entry name" value="NAD(P)-bd_dom_sf"/>
</dbReference>
<dbReference type="GO" id="GO:0052851">
    <property type="term" value="F:ferric-chelate reductase (NADPH) activity"/>
    <property type="evidence" value="ECO:0007669"/>
    <property type="project" value="TreeGrafter"/>
</dbReference>
<dbReference type="InterPro" id="IPR051267">
    <property type="entry name" value="STEAP_metalloreductase"/>
</dbReference>
<dbReference type="NCBIfam" id="TIGR01915">
    <property type="entry name" value="npdG"/>
    <property type="match status" value="1"/>
</dbReference>
<dbReference type="Gene3D" id="3.40.50.720">
    <property type="entry name" value="NAD(P)-binding Rossmann-like Domain"/>
    <property type="match status" value="1"/>
</dbReference>
<feature type="domain" description="Pyrroline-5-carboxylate reductase catalytic N-terminal" evidence="2">
    <location>
        <begin position="15"/>
        <end position="115"/>
    </location>
</feature>
<dbReference type="AlphaFoldDB" id="A0A386WCZ1"/>
<gene>
    <name evidence="3" type="primary">npdG</name>
    <name evidence="3" type="ORF">CSH63_01500</name>
</gene>
<dbReference type="GO" id="GO:0016651">
    <property type="term" value="F:oxidoreductase activity, acting on NAD(P)H"/>
    <property type="evidence" value="ECO:0007669"/>
    <property type="project" value="InterPro"/>
</dbReference>
<evidence type="ECO:0000313" key="4">
    <source>
        <dbReference type="Proteomes" id="UP000267804"/>
    </source>
</evidence>
<evidence type="ECO:0000259" key="2">
    <source>
        <dbReference type="Pfam" id="PF03807"/>
    </source>
</evidence>
<name>A0A386WCZ1_9ACTN</name>
<keyword evidence="1" id="KW-0560">Oxidoreductase</keyword>
<evidence type="ECO:0000313" key="3">
    <source>
        <dbReference type="EMBL" id="AYF26157.1"/>
    </source>
</evidence>
<dbReference type="GO" id="GO:0070967">
    <property type="term" value="F:coenzyme F420 binding"/>
    <property type="evidence" value="ECO:0007669"/>
    <property type="project" value="InterPro"/>
</dbReference>
<dbReference type="Proteomes" id="UP000267804">
    <property type="component" value="Chromosome"/>
</dbReference>
<protein>
    <submittedName>
        <fullName evidence="3">NADPH-dependent F420 reductase</fullName>
    </submittedName>
</protein>
<dbReference type="GO" id="GO:0050661">
    <property type="term" value="F:NADP binding"/>
    <property type="evidence" value="ECO:0007669"/>
    <property type="project" value="InterPro"/>
</dbReference>
<evidence type="ECO:0000256" key="1">
    <source>
        <dbReference type="ARBA" id="ARBA00023002"/>
    </source>
</evidence>
<dbReference type="PANTHER" id="PTHR14239">
    <property type="entry name" value="DUDULIN-RELATED"/>
    <property type="match status" value="1"/>
</dbReference>
<dbReference type="PANTHER" id="PTHR14239:SF0">
    <property type="entry name" value="F420-DEPENDENT NADP REDUCTASE"/>
    <property type="match status" value="1"/>
</dbReference>
<organism evidence="3 4">
    <name type="scientific">Micromonospora tulbaghiae</name>
    <dbReference type="NCBI Taxonomy" id="479978"/>
    <lineage>
        <taxon>Bacteria</taxon>
        <taxon>Bacillati</taxon>
        <taxon>Actinomycetota</taxon>
        <taxon>Actinomycetes</taxon>
        <taxon>Micromonosporales</taxon>
        <taxon>Micromonosporaceae</taxon>
        <taxon>Micromonospora</taxon>
    </lineage>
</organism>